<sequence>MDNLRGALLMILAMAGFAAEDAFVKTVTQTVPMGQVLIYIGAGGGLAFAALATRSGYCALSRSFWHPMVLMRNAGEIVGTAAFVTALTLIPLSLASALLQANPLFVTLGAILFFGERVGWRRWLAIGIGLAGVLVILRPGMEGFRPEALFGLVAALALALRDLVTRHAPGHVHPLQTSSWGFFMLVPVGAAMLWASGGPVRLGAGDGGMILAAIALGMGAYYALTLAVRLGEIGFVTPFRYTRLLFGMGIGWAVFNERLDALTLIGAAIVVGSGLYTLLRERALMRRHAA</sequence>
<dbReference type="Gene3D" id="1.10.3730.20">
    <property type="match status" value="1"/>
</dbReference>
<feature type="transmembrane region" description="Helical" evidence="1">
    <location>
        <begin position="261"/>
        <end position="279"/>
    </location>
</feature>
<feature type="transmembrane region" description="Helical" evidence="1">
    <location>
        <begin position="34"/>
        <end position="53"/>
    </location>
</feature>
<gene>
    <name evidence="3" type="ORF">STA1M1_14040</name>
</gene>
<comment type="caution">
    <text evidence="3">The sequence shown here is derived from an EMBL/GenBank/DDBJ whole genome shotgun (WGS) entry which is preliminary data.</text>
</comment>
<reference evidence="3" key="1">
    <citation type="journal article" date="2023" name="Int. J. Syst. Evol. Microbiol.">
        <title>Sinisalibacter aestuarii sp. nov., isolated from estuarine sediment of the Arakawa River.</title>
        <authorList>
            <person name="Arafat S.T."/>
            <person name="Hirano S."/>
            <person name="Sato A."/>
            <person name="Takeuchi K."/>
            <person name="Yasuda T."/>
            <person name="Terahara T."/>
            <person name="Hamada M."/>
            <person name="Kobayashi T."/>
        </authorList>
    </citation>
    <scope>NUCLEOTIDE SEQUENCE</scope>
    <source>
        <strain evidence="3">B-399</strain>
    </source>
</reference>
<keyword evidence="4" id="KW-1185">Reference proteome</keyword>
<dbReference type="InterPro" id="IPR000620">
    <property type="entry name" value="EamA_dom"/>
</dbReference>
<feature type="transmembrane region" description="Helical" evidence="1">
    <location>
        <begin position="147"/>
        <end position="165"/>
    </location>
</feature>
<feature type="transmembrane region" description="Helical" evidence="1">
    <location>
        <begin position="177"/>
        <end position="195"/>
    </location>
</feature>
<dbReference type="PANTHER" id="PTHR22911:SF135">
    <property type="entry name" value="BLR4310 PROTEIN"/>
    <property type="match status" value="1"/>
</dbReference>
<keyword evidence="1" id="KW-0812">Transmembrane</keyword>
<feature type="domain" description="EamA" evidence="2">
    <location>
        <begin position="5"/>
        <end position="137"/>
    </location>
</feature>
<dbReference type="InterPro" id="IPR037185">
    <property type="entry name" value="EmrE-like"/>
</dbReference>
<evidence type="ECO:0000256" key="1">
    <source>
        <dbReference type="SAM" id="Phobius"/>
    </source>
</evidence>
<keyword evidence="1" id="KW-0472">Membrane</keyword>
<evidence type="ECO:0000313" key="3">
    <source>
        <dbReference type="EMBL" id="GKY87535.1"/>
    </source>
</evidence>
<feature type="transmembrane region" description="Helical" evidence="1">
    <location>
        <begin position="207"/>
        <end position="227"/>
    </location>
</feature>
<dbReference type="SUPFAM" id="SSF103481">
    <property type="entry name" value="Multidrug resistance efflux transporter EmrE"/>
    <property type="match status" value="2"/>
</dbReference>
<dbReference type="PANTHER" id="PTHR22911">
    <property type="entry name" value="ACYL-MALONYL CONDENSING ENZYME-RELATED"/>
    <property type="match status" value="1"/>
</dbReference>
<feature type="domain" description="EamA" evidence="2">
    <location>
        <begin position="148"/>
        <end position="273"/>
    </location>
</feature>
<accession>A0ABQ5LSZ1</accession>
<evidence type="ECO:0000259" key="2">
    <source>
        <dbReference type="Pfam" id="PF00892"/>
    </source>
</evidence>
<proteinExistence type="predicted"/>
<dbReference type="Pfam" id="PF00892">
    <property type="entry name" value="EamA"/>
    <property type="match status" value="2"/>
</dbReference>
<feature type="transmembrane region" description="Helical" evidence="1">
    <location>
        <begin position="122"/>
        <end position="141"/>
    </location>
</feature>
<name>A0ABQ5LSZ1_9RHOB</name>
<keyword evidence="1" id="KW-1133">Transmembrane helix</keyword>
<dbReference type="EMBL" id="BROH01000003">
    <property type="protein sequence ID" value="GKY87535.1"/>
    <property type="molecule type" value="Genomic_DNA"/>
</dbReference>
<feature type="transmembrane region" description="Helical" evidence="1">
    <location>
        <begin position="74"/>
        <end position="92"/>
    </location>
</feature>
<protein>
    <submittedName>
        <fullName evidence="3">Membrane protein</fullName>
    </submittedName>
</protein>
<dbReference type="RefSeq" id="WP_281841522.1">
    <property type="nucleotide sequence ID" value="NZ_BROH01000003.1"/>
</dbReference>
<dbReference type="Proteomes" id="UP001144205">
    <property type="component" value="Unassembled WGS sequence"/>
</dbReference>
<evidence type="ECO:0000313" key="4">
    <source>
        <dbReference type="Proteomes" id="UP001144205"/>
    </source>
</evidence>
<organism evidence="3 4">
    <name type="scientific">Sinisalibacter aestuarii</name>
    <dbReference type="NCBI Taxonomy" id="2949426"/>
    <lineage>
        <taxon>Bacteria</taxon>
        <taxon>Pseudomonadati</taxon>
        <taxon>Pseudomonadota</taxon>
        <taxon>Alphaproteobacteria</taxon>
        <taxon>Rhodobacterales</taxon>
        <taxon>Roseobacteraceae</taxon>
        <taxon>Sinisalibacter</taxon>
    </lineage>
</organism>